<dbReference type="AlphaFoldDB" id="A0ABD6BV90"/>
<protein>
    <submittedName>
        <fullName evidence="2">Right-handed parallel beta-helix repeat-containing protein</fullName>
    </submittedName>
</protein>
<accession>A0ABD6BV90</accession>
<name>A0ABD6BV90_9EURY</name>
<reference evidence="2 3" key="1">
    <citation type="journal article" date="2019" name="Int. J. Syst. Evol. Microbiol.">
        <title>The Global Catalogue of Microorganisms (GCM) 10K type strain sequencing project: providing services to taxonomists for standard genome sequencing and annotation.</title>
        <authorList>
            <consortium name="The Broad Institute Genomics Platform"/>
            <consortium name="The Broad Institute Genome Sequencing Center for Infectious Disease"/>
            <person name="Wu L."/>
            <person name="Ma J."/>
        </authorList>
    </citation>
    <scope>NUCLEOTIDE SEQUENCE [LARGE SCALE GENOMIC DNA]</scope>
    <source>
        <strain evidence="2 3">CGMCC 1.12859</strain>
    </source>
</reference>
<evidence type="ECO:0000313" key="3">
    <source>
        <dbReference type="Proteomes" id="UP001597139"/>
    </source>
</evidence>
<proteinExistence type="predicted"/>
<feature type="region of interest" description="Disordered" evidence="1">
    <location>
        <begin position="423"/>
        <end position="449"/>
    </location>
</feature>
<evidence type="ECO:0000313" key="2">
    <source>
        <dbReference type="EMBL" id="MFD1568610.1"/>
    </source>
</evidence>
<dbReference type="Proteomes" id="UP001597139">
    <property type="component" value="Unassembled WGS sequence"/>
</dbReference>
<gene>
    <name evidence="2" type="ORF">ACFSAU_14030</name>
</gene>
<dbReference type="Gene3D" id="2.160.20.10">
    <property type="entry name" value="Single-stranded right-handed beta-helix, Pectin lyase-like"/>
    <property type="match status" value="1"/>
</dbReference>
<evidence type="ECO:0000256" key="1">
    <source>
        <dbReference type="SAM" id="MobiDB-lite"/>
    </source>
</evidence>
<comment type="caution">
    <text evidence="2">The sequence shown here is derived from an EMBL/GenBank/DDBJ whole genome shotgun (WGS) entry which is preliminary data.</text>
</comment>
<sequence length="449" mass="47620">MGDPTTSTPEPWDYRERVQSSHPETVADRWGLDSVTNLADLGADTDGNQPIDDLLKQHADDGTLLYFPPGEYRIEDTVALNGATDTDAGPGRLGLLGDDATIVPAEGFDTVLLTVGYPDPLSSLLVRGFTFDFTAENTGARPISATANDLVVLRDLSVDGVVDVPQDVFRLDVTSPDGKGFVHRLSLPDGSTEPGVTGCEVGDDNHGDVTFLDCRIDGFPDNGLYADPPEGSIKVHGGSFRNNGVASVRITTSEPSEVRGVHVRCDDADAVGKNMRGIRLRGGHDHVVEDCLVEMLKVPSSDGAITIASELESATIRNCRIRVDADGVNALRVKQPNSGAGESVRHGPFGFENVRITGDAAGGAAVQASGRENCSFRGLCIHQPGDDRDGIVTTGVGGEVVDTCVSVTNEPLSFSNSTIERRNVRLSSTPDEKNCDDEGAYQPLGPLRP</sequence>
<keyword evidence="3" id="KW-1185">Reference proteome</keyword>
<dbReference type="RefSeq" id="WP_267648108.1">
    <property type="nucleotide sequence ID" value="NZ_JANHGR010000003.1"/>
</dbReference>
<dbReference type="InterPro" id="IPR011050">
    <property type="entry name" value="Pectin_lyase_fold/virulence"/>
</dbReference>
<dbReference type="InterPro" id="IPR012334">
    <property type="entry name" value="Pectin_lyas_fold"/>
</dbReference>
<dbReference type="EMBL" id="JBHUCZ010000012">
    <property type="protein sequence ID" value="MFD1568610.1"/>
    <property type="molecule type" value="Genomic_DNA"/>
</dbReference>
<dbReference type="SUPFAM" id="SSF51126">
    <property type="entry name" value="Pectin lyase-like"/>
    <property type="match status" value="1"/>
</dbReference>
<organism evidence="2 3">
    <name type="scientific">Halolamina litorea</name>
    <dbReference type="NCBI Taxonomy" id="1515593"/>
    <lineage>
        <taxon>Archaea</taxon>
        <taxon>Methanobacteriati</taxon>
        <taxon>Methanobacteriota</taxon>
        <taxon>Stenosarchaea group</taxon>
        <taxon>Halobacteria</taxon>
        <taxon>Halobacteriales</taxon>
        <taxon>Haloferacaceae</taxon>
    </lineage>
</organism>